<accession>A0A160DE55</accession>
<reference evidence="1 2" key="1">
    <citation type="submission" date="2016-03" db="EMBL/GenBank/DDBJ databases">
        <authorList>
            <person name="Rimple P."/>
            <person name="Montgomery M.T."/>
            <person name="Guerrero C.A."/>
            <person name="Mavrich T.N."/>
            <person name="Pope W.H."/>
            <person name="Garlena R.A."/>
            <person name="Russell D.A."/>
            <person name="Jacobs-Sera D."/>
            <person name="Hendrix R.W."/>
            <person name="Hatfull G.F."/>
        </authorList>
    </citation>
    <scope>NUCLEOTIDE SEQUENCE [LARGE SCALE GENOMIC DNA]</scope>
</reference>
<dbReference type="KEGG" id="vg:28801485"/>
<dbReference type="Proteomes" id="UP000202166">
    <property type="component" value="Segment"/>
</dbReference>
<evidence type="ECO:0000313" key="1">
    <source>
        <dbReference type="EMBL" id="ANA86071.1"/>
    </source>
</evidence>
<dbReference type="EMBL" id="KU998243">
    <property type="protein sequence ID" value="ANA86071.1"/>
    <property type="molecule type" value="Genomic_DNA"/>
</dbReference>
<dbReference type="OrthoDB" id="34150at10239"/>
<proteinExistence type="predicted"/>
<dbReference type="RefSeq" id="YP_009274134.1">
    <property type="nucleotide sequence ID" value="NC_030914.1"/>
</dbReference>
<dbReference type="GeneID" id="28801485"/>
<evidence type="ECO:0000313" key="2">
    <source>
        <dbReference type="Proteomes" id="UP000202166"/>
    </source>
</evidence>
<name>A0A160DE55_9CAUD</name>
<gene>
    <name evidence="1" type="primary">6</name>
    <name evidence="1" type="ORF">PBI_KVOTHE_6</name>
</gene>
<protein>
    <submittedName>
        <fullName evidence="1">Uncharacterized protein</fullName>
    </submittedName>
</protein>
<organism evidence="1 2">
    <name type="scientific">Gordonia phage Kvothe</name>
    <dbReference type="NCBI Taxonomy" id="1838071"/>
    <lineage>
        <taxon>Viruses</taxon>
        <taxon>Duplodnaviria</taxon>
        <taxon>Heunggongvirae</taxon>
        <taxon>Uroviricota</taxon>
        <taxon>Caudoviricetes</taxon>
        <taxon>Demosthenesvirus</taxon>
        <taxon>Demosthenesvirus katyusha</taxon>
    </lineage>
</organism>
<sequence length="77" mass="8861">MESNEHEVEFEQEIKRSVIMAFQSTDVSDVTNVAERMNAFAVGLNFDGYQVVVMHTDDTNLDKHECERCGYVNKRDS</sequence>